<dbReference type="PATRIC" id="fig|743698.3.peg.573"/>
<gene>
    <name evidence="1" type="ORF">SERIO_v1c05730</name>
</gene>
<reference evidence="1 2" key="1">
    <citation type="journal article" date="2015" name="Genome Biol. Evol.">
        <title>Found and Lost: The Fates of Horizontally Acquired Genes in Arthropod-Symbiotic Spiroplasma.</title>
        <authorList>
            <person name="Lo W.S."/>
            <person name="Gasparich G.E."/>
            <person name="Kuo C.H."/>
        </authorList>
    </citation>
    <scope>NUCLEOTIDE SEQUENCE [LARGE SCALE GENOMIC DNA]</scope>
    <source>
        <strain evidence="2">TDA-040725-5</strain>
    </source>
</reference>
<dbReference type="EMBL" id="CP011856">
    <property type="protein sequence ID" value="AKM54144.1"/>
    <property type="molecule type" value="Genomic_DNA"/>
</dbReference>
<dbReference type="AlphaFoldDB" id="A0A0H3XKY7"/>
<protein>
    <submittedName>
        <fullName evidence="1">Uncharacterized protein</fullName>
    </submittedName>
</protein>
<accession>A0A0H3XKY7</accession>
<reference evidence="2" key="2">
    <citation type="submission" date="2015-06" db="EMBL/GenBank/DDBJ databases">
        <title>Complete genome sequence of Spiroplasma eriocheiris TDA-040725-5 (DSM 21848).</title>
        <authorList>
            <person name="Lo W.-S."/>
            <person name="Kuo C.-H."/>
        </authorList>
    </citation>
    <scope>NUCLEOTIDE SEQUENCE [LARGE SCALE GENOMIC DNA]</scope>
    <source>
        <strain evidence="2">TDA-040725-5</strain>
    </source>
</reference>
<proteinExistence type="predicted"/>
<dbReference type="RefSeq" id="WP_047791380.1">
    <property type="nucleotide sequence ID" value="NZ_CP011856.1"/>
</dbReference>
<keyword evidence="2" id="KW-1185">Reference proteome</keyword>
<dbReference type="KEGG" id="seri:SERIO_v1c05730"/>
<name>A0A0H3XKY7_9MOLU</name>
<evidence type="ECO:0000313" key="1">
    <source>
        <dbReference type="EMBL" id="AKM54144.1"/>
    </source>
</evidence>
<evidence type="ECO:0000313" key="2">
    <source>
        <dbReference type="Proteomes" id="UP000035661"/>
    </source>
</evidence>
<organism evidence="1 2">
    <name type="scientific">Spiroplasma eriocheiris</name>
    <dbReference type="NCBI Taxonomy" id="315358"/>
    <lineage>
        <taxon>Bacteria</taxon>
        <taxon>Bacillati</taxon>
        <taxon>Mycoplasmatota</taxon>
        <taxon>Mollicutes</taxon>
        <taxon>Entomoplasmatales</taxon>
        <taxon>Spiroplasmataceae</taxon>
        <taxon>Spiroplasma</taxon>
    </lineage>
</organism>
<dbReference type="Proteomes" id="UP000035661">
    <property type="component" value="Chromosome"/>
</dbReference>
<sequence>MGNDLNSNLLDDEIIDEEDYGESFNWLFEDLDENDPVTFEEPPLENIIIPSSESTINIPTLYTLEKDQTGKVISIKFNSKTLDEFLQKCNSSNLEPRDQETKNLKTEYVKELDDHFKDNNQNMVLSLYIKLQPEQQLKKLGEIDLKEKSPHETIGEFILRKTAELFKSYQNEMDKIMTKKVENEMRLKEIKQQQHKIASMQQRINNLENSAGREH</sequence>